<dbReference type="RefSeq" id="WP_199597962.1">
    <property type="nucleotide sequence ID" value="NZ_JAEHJZ010000008.1"/>
</dbReference>
<dbReference type="GO" id="GO:0008410">
    <property type="term" value="F:CoA-transferase activity"/>
    <property type="evidence" value="ECO:0007669"/>
    <property type="project" value="TreeGrafter"/>
</dbReference>
<dbReference type="PANTHER" id="PTHR48207:SF4">
    <property type="entry name" value="BLL6097 PROTEIN"/>
    <property type="match status" value="1"/>
</dbReference>
<dbReference type="PANTHER" id="PTHR48207">
    <property type="entry name" value="SUCCINATE--HYDROXYMETHYLGLUTARATE COA-TRANSFERASE"/>
    <property type="match status" value="1"/>
</dbReference>
<gene>
    <name evidence="2" type="ORF">JEM65_05655</name>
</gene>
<dbReference type="InterPro" id="IPR044855">
    <property type="entry name" value="CoA-Trfase_III_dom3_sf"/>
</dbReference>
<keyword evidence="3" id="KW-1185">Reference proteome</keyword>
<evidence type="ECO:0000313" key="3">
    <source>
        <dbReference type="Proteomes" id="UP000662373"/>
    </source>
</evidence>
<dbReference type="InterPro" id="IPR023606">
    <property type="entry name" value="CoA-Trfase_III_dom_1_sf"/>
</dbReference>
<name>A0A934NBY1_9FLAO</name>
<protein>
    <submittedName>
        <fullName evidence="2">CoA transferase</fullName>
    </submittedName>
</protein>
<proteinExistence type="predicted"/>
<evidence type="ECO:0000256" key="1">
    <source>
        <dbReference type="ARBA" id="ARBA00022679"/>
    </source>
</evidence>
<sequence>MKLPLEGILVLEFAQFMAGPSAGLRLADLGARVIKIERPVHGEAGRGIALKNLFLDGSSLVFHTVNRNKESYTADLKNPEDLRRVKKLIEQADVMTHNFRPGVMEKIGLDYKTVQNINPKLIYATVTGYGTEGEWVKKPGQDLLIQSMSGFAKLTGNKDDNPVPVGAAVSDLITGTHLSHGILASLLKRLKTNKGALVEVSLLESTLDFQFEVITTYLNDGNKKPVRAKQGNAHAYLGAPYGVYKTKDGYLSLAMGSVTNIGRVLQSTELESYKDSNSWFEKRDEIMDILRSILIEKNTQDWLDILEAESIWCSDVYDYKKLLNHEAYKVLKMNQKLPLISGEEIHTTRCPIRLNDERLFNSKSAPRVGQHTEALIKEFNL</sequence>
<dbReference type="Gene3D" id="3.40.50.10540">
    <property type="entry name" value="Crotonobetainyl-coa:carnitine coa-transferase, domain 1"/>
    <property type="match status" value="1"/>
</dbReference>
<dbReference type="InterPro" id="IPR003673">
    <property type="entry name" value="CoA-Trfase_fam_III"/>
</dbReference>
<dbReference type="Proteomes" id="UP000662373">
    <property type="component" value="Unassembled WGS sequence"/>
</dbReference>
<reference evidence="2 3" key="1">
    <citation type="submission" date="2020-09" db="EMBL/GenBank/DDBJ databases">
        <title>Draft genome of Gelidibacter salicanalis PAMC21136.</title>
        <authorList>
            <person name="Park H."/>
        </authorList>
    </citation>
    <scope>NUCLEOTIDE SEQUENCE [LARGE SCALE GENOMIC DNA]</scope>
    <source>
        <strain evidence="2 3">PAMC21136</strain>
    </source>
</reference>
<dbReference type="Gene3D" id="3.30.1540.10">
    <property type="entry name" value="formyl-coa transferase, domain 3"/>
    <property type="match status" value="1"/>
</dbReference>
<dbReference type="EMBL" id="JAEHJZ010000008">
    <property type="protein sequence ID" value="MBJ7880140.1"/>
    <property type="molecule type" value="Genomic_DNA"/>
</dbReference>
<comment type="caution">
    <text evidence="2">The sequence shown here is derived from an EMBL/GenBank/DDBJ whole genome shotgun (WGS) entry which is preliminary data.</text>
</comment>
<dbReference type="AlphaFoldDB" id="A0A934NBY1"/>
<dbReference type="Pfam" id="PF02515">
    <property type="entry name" value="CoA_transf_3"/>
    <property type="match status" value="1"/>
</dbReference>
<evidence type="ECO:0000313" key="2">
    <source>
        <dbReference type="EMBL" id="MBJ7880140.1"/>
    </source>
</evidence>
<organism evidence="2 3">
    <name type="scientific">Gelidibacter salicanalis</name>
    <dbReference type="NCBI Taxonomy" id="291193"/>
    <lineage>
        <taxon>Bacteria</taxon>
        <taxon>Pseudomonadati</taxon>
        <taxon>Bacteroidota</taxon>
        <taxon>Flavobacteriia</taxon>
        <taxon>Flavobacteriales</taxon>
        <taxon>Flavobacteriaceae</taxon>
        <taxon>Gelidibacter</taxon>
    </lineage>
</organism>
<dbReference type="InterPro" id="IPR050483">
    <property type="entry name" value="CoA-transferase_III_domain"/>
</dbReference>
<accession>A0A934NBY1</accession>
<keyword evidence="1 2" id="KW-0808">Transferase</keyword>
<dbReference type="SUPFAM" id="SSF89796">
    <property type="entry name" value="CoA-transferase family III (CaiB/BaiF)"/>
    <property type="match status" value="1"/>
</dbReference>